<dbReference type="Gene3D" id="3.40.50.300">
    <property type="entry name" value="P-loop containing nucleotide triphosphate hydrolases"/>
    <property type="match status" value="1"/>
</dbReference>
<dbReference type="InterPro" id="IPR009000">
    <property type="entry name" value="Transl_B-barrel_sf"/>
</dbReference>
<keyword evidence="8" id="KW-1185">Reference proteome</keyword>
<dbReference type="GO" id="GO:0003746">
    <property type="term" value="F:translation elongation factor activity"/>
    <property type="evidence" value="ECO:0007669"/>
    <property type="project" value="UniProtKB-KW"/>
</dbReference>
<dbReference type="PANTHER" id="PTHR44830">
    <property type="entry name" value="ELONGATION FACTOR 1 ALPHA"/>
    <property type="match status" value="1"/>
</dbReference>
<dbReference type="InterPro" id="IPR054696">
    <property type="entry name" value="GTP-eEF1A_C"/>
</dbReference>
<keyword evidence="5" id="KW-0342">GTP-binding</keyword>
<evidence type="ECO:0000313" key="8">
    <source>
        <dbReference type="Proteomes" id="UP000694398"/>
    </source>
</evidence>
<keyword evidence="3" id="KW-0251">Elongation factor</keyword>
<dbReference type="OMA" id="EINTWPE"/>
<evidence type="ECO:0000256" key="3">
    <source>
        <dbReference type="ARBA" id="ARBA00022768"/>
    </source>
</evidence>
<evidence type="ECO:0000256" key="4">
    <source>
        <dbReference type="ARBA" id="ARBA00022917"/>
    </source>
</evidence>
<dbReference type="InterPro" id="IPR027417">
    <property type="entry name" value="P-loop_NTPase"/>
</dbReference>
<evidence type="ECO:0000313" key="7">
    <source>
        <dbReference type="Ensembl" id="ENSCLAP00000007739.1"/>
    </source>
</evidence>
<dbReference type="InterPro" id="IPR009001">
    <property type="entry name" value="Transl_elong_EF1A/Init_IF2_C"/>
</dbReference>
<evidence type="ECO:0000256" key="5">
    <source>
        <dbReference type="ARBA" id="ARBA00023134"/>
    </source>
</evidence>
<proteinExistence type="inferred from homology"/>
<dbReference type="FunFam" id="2.40.30.10:FF:000005">
    <property type="entry name" value="Elongation factor 1-alpha"/>
    <property type="match status" value="1"/>
</dbReference>
<evidence type="ECO:0000256" key="1">
    <source>
        <dbReference type="ARBA" id="ARBA00007249"/>
    </source>
</evidence>
<feature type="domain" description="GTP-eEF1A C-terminal" evidence="6">
    <location>
        <begin position="175"/>
        <end position="257"/>
    </location>
</feature>
<dbReference type="Pfam" id="PF22594">
    <property type="entry name" value="GTP-eEF1A_C"/>
    <property type="match status" value="1"/>
</dbReference>
<comment type="similarity">
    <text evidence="1">Belongs to the TRAFAC class translation factor GTPase superfamily. Classic translation factor GTPase family. EF-Tu/EF-1A subfamily.</text>
</comment>
<protein>
    <recommendedName>
        <fullName evidence="6">GTP-eEF1A C-terminal domain-containing protein</fullName>
    </recommendedName>
</protein>
<sequence>MDSTEQPSSQKICEEILKEVSTYIKKIGYNPDMVAFVPISGWNGDNMLELSADMPQFKGWKVARKDGNARGTTLLEALDCILPPAHPTDKPLRPPLQDVYKIDGIGTTGVLKPDMVVTFAPVSVTTEVQSVEMHHEATTIDNLLPLFEALPGDNVGLNVKTLSEQNAPAMEAAGFPAQVITLNHLGQISAGCAPVVHCHTAHIACKCAELKEKTDCRSGKKMEDRPKFLKFGDAAIVDMVPGKPMCGSFSNYPPLGCSAMVAVGVIKAADQKASGATKEVRKSHEARLQAKKAEIIKTLSKEEETKK</sequence>
<dbReference type="SUPFAM" id="SSF52540">
    <property type="entry name" value="P-loop containing nucleoside triphosphate hydrolases"/>
    <property type="match status" value="1"/>
</dbReference>
<dbReference type="SUPFAM" id="SSF50465">
    <property type="entry name" value="EF-Tu/eEF-1alpha/eIF2-gamma C-terminal domain"/>
    <property type="match status" value="1"/>
</dbReference>
<dbReference type="CDD" id="cd03705">
    <property type="entry name" value="EF1_alpha_III"/>
    <property type="match status" value="1"/>
</dbReference>
<name>A0A8C2YLM7_CHILA</name>
<dbReference type="GeneTree" id="ENSGT00940000154037"/>
<keyword evidence="2" id="KW-0547">Nucleotide-binding</keyword>
<dbReference type="Ensembl" id="ENSCLAT00000007859.1">
    <property type="protein sequence ID" value="ENSCLAP00000007739.1"/>
    <property type="gene ID" value="ENSCLAG00000005433.1"/>
</dbReference>
<organism evidence="7 8">
    <name type="scientific">Chinchilla lanigera</name>
    <name type="common">Long-tailed chinchilla</name>
    <name type="synonym">Chinchilla villidera</name>
    <dbReference type="NCBI Taxonomy" id="34839"/>
    <lineage>
        <taxon>Eukaryota</taxon>
        <taxon>Metazoa</taxon>
        <taxon>Chordata</taxon>
        <taxon>Craniata</taxon>
        <taxon>Vertebrata</taxon>
        <taxon>Euteleostomi</taxon>
        <taxon>Mammalia</taxon>
        <taxon>Eutheria</taxon>
        <taxon>Euarchontoglires</taxon>
        <taxon>Glires</taxon>
        <taxon>Rodentia</taxon>
        <taxon>Hystricomorpha</taxon>
        <taxon>Chinchillidae</taxon>
        <taxon>Chinchilla</taxon>
    </lineage>
</organism>
<dbReference type="GO" id="GO:0005525">
    <property type="term" value="F:GTP binding"/>
    <property type="evidence" value="ECO:0007669"/>
    <property type="project" value="UniProtKB-KW"/>
</dbReference>
<reference evidence="7" key="2">
    <citation type="submission" date="2025-09" db="UniProtKB">
        <authorList>
            <consortium name="Ensembl"/>
        </authorList>
    </citation>
    <scope>IDENTIFICATION</scope>
</reference>
<dbReference type="Proteomes" id="UP000694398">
    <property type="component" value="Unassembled WGS sequence"/>
</dbReference>
<keyword evidence="4" id="KW-0648">Protein biosynthesis</keyword>
<dbReference type="PANTHER" id="PTHR44830:SF1">
    <property type="entry name" value="TR-TYPE G DOMAIN-CONTAINING PROTEIN"/>
    <property type="match status" value="1"/>
</dbReference>
<accession>A0A8C2YLM7</accession>
<dbReference type="Gene3D" id="2.40.30.10">
    <property type="entry name" value="Translation factors"/>
    <property type="match status" value="2"/>
</dbReference>
<evidence type="ECO:0000259" key="6">
    <source>
        <dbReference type="Pfam" id="PF22594"/>
    </source>
</evidence>
<dbReference type="AlphaFoldDB" id="A0A8C2YLM7"/>
<evidence type="ECO:0000256" key="2">
    <source>
        <dbReference type="ARBA" id="ARBA00022741"/>
    </source>
</evidence>
<reference evidence="7" key="1">
    <citation type="submission" date="2025-08" db="UniProtKB">
        <authorList>
            <consortium name="Ensembl"/>
        </authorList>
    </citation>
    <scope>IDENTIFICATION</scope>
</reference>
<dbReference type="SUPFAM" id="SSF50447">
    <property type="entry name" value="Translation proteins"/>
    <property type="match status" value="1"/>
</dbReference>